<dbReference type="AlphaFoldDB" id="T1KPB0"/>
<keyword evidence="3" id="KW-1185">Reference proteome</keyword>
<evidence type="ECO:0000313" key="3">
    <source>
        <dbReference type="Proteomes" id="UP000015104"/>
    </source>
</evidence>
<feature type="transmembrane region" description="Helical" evidence="1">
    <location>
        <begin position="225"/>
        <end position="246"/>
    </location>
</feature>
<evidence type="ECO:0000256" key="1">
    <source>
        <dbReference type="SAM" id="Phobius"/>
    </source>
</evidence>
<dbReference type="EMBL" id="CAEY01000282">
    <property type="status" value="NOT_ANNOTATED_CDS"/>
    <property type="molecule type" value="Genomic_DNA"/>
</dbReference>
<keyword evidence="1" id="KW-0472">Membrane</keyword>
<evidence type="ECO:0008006" key="4">
    <source>
        <dbReference type="Google" id="ProtNLM"/>
    </source>
</evidence>
<evidence type="ECO:0000313" key="2">
    <source>
        <dbReference type="EnsemblMetazoa" id="tetur16g04046.1"/>
    </source>
</evidence>
<feature type="transmembrane region" description="Helical" evidence="1">
    <location>
        <begin position="333"/>
        <end position="353"/>
    </location>
</feature>
<sequence>MSFPTSPNFPKQMILDGFILPSKYILGSVTKIFLLFTFACFSALKIVVYSIYALPFCNYTTRVSIFECVHVSIAVIISSLKVLLILFGFDLNYFKKFIATIESLSISPDHRTIKRNRRLSLIILVITFTGYSTLCIIYRLSSIQNLFEATLLILCDIFIEFGLLFLLNMICNICICLKAAFNEINSQIADLNETPKQVFNSFHEIRNLRKRYSYAVRATKHADKLYRYFITIFFVEYFSYNIMNIVRSFGPKTHIDPFWLFVMLCQTIHLLILTYNLVSVNNLSRQGLEDLYELSFKLNSIHLYHENDIFIARMALSDVGFTFANLFTINNSFITSMFTLSLTIIIALTSLIYQ</sequence>
<feature type="transmembrane region" description="Helical" evidence="1">
    <location>
        <begin position="146"/>
        <end position="167"/>
    </location>
</feature>
<reference evidence="3" key="1">
    <citation type="submission" date="2011-08" db="EMBL/GenBank/DDBJ databases">
        <authorList>
            <person name="Rombauts S."/>
        </authorList>
    </citation>
    <scope>NUCLEOTIDE SEQUENCE</scope>
    <source>
        <strain evidence="3">London</strain>
    </source>
</reference>
<protein>
    <recommendedName>
        <fullName evidence="4">Gustatory receptor</fullName>
    </recommendedName>
</protein>
<feature type="transmembrane region" description="Helical" evidence="1">
    <location>
        <begin position="258"/>
        <end position="278"/>
    </location>
</feature>
<feature type="transmembrane region" description="Helical" evidence="1">
    <location>
        <begin position="32"/>
        <end position="52"/>
    </location>
</feature>
<organism evidence="2 3">
    <name type="scientific">Tetranychus urticae</name>
    <name type="common">Two-spotted spider mite</name>
    <dbReference type="NCBI Taxonomy" id="32264"/>
    <lineage>
        <taxon>Eukaryota</taxon>
        <taxon>Metazoa</taxon>
        <taxon>Ecdysozoa</taxon>
        <taxon>Arthropoda</taxon>
        <taxon>Chelicerata</taxon>
        <taxon>Arachnida</taxon>
        <taxon>Acari</taxon>
        <taxon>Acariformes</taxon>
        <taxon>Trombidiformes</taxon>
        <taxon>Prostigmata</taxon>
        <taxon>Eleutherengona</taxon>
        <taxon>Raphignathae</taxon>
        <taxon>Tetranychoidea</taxon>
        <taxon>Tetranychidae</taxon>
        <taxon>Tetranychus</taxon>
    </lineage>
</organism>
<feature type="transmembrane region" description="Helical" evidence="1">
    <location>
        <begin position="64"/>
        <end position="89"/>
    </location>
</feature>
<accession>T1KPB0</accession>
<reference evidence="2" key="2">
    <citation type="submission" date="2015-06" db="UniProtKB">
        <authorList>
            <consortium name="EnsemblMetazoa"/>
        </authorList>
    </citation>
    <scope>IDENTIFICATION</scope>
</reference>
<proteinExistence type="predicted"/>
<dbReference type="Proteomes" id="UP000015104">
    <property type="component" value="Unassembled WGS sequence"/>
</dbReference>
<feature type="transmembrane region" description="Helical" evidence="1">
    <location>
        <begin position="119"/>
        <end position="140"/>
    </location>
</feature>
<dbReference type="HOGENOM" id="CLU_066525_0_0_1"/>
<dbReference type="EnsemblMetazoa" id="tetur16g04046.1">
    <property type="protein sequence ID" value="tetur16g04046.1"/>
    <property type="gene ID" value="tetur16g04046"/>
</dbReference>
<keyword evidence="1" id="KW-1133">Transmembrane helix</keyword>
<keyword evidence="1" id="KW-0812">Transmembrane</keyword>
<name>T1KPB0_TETUR</name>